<dbReference type="SUPFAM" id="SSF53955">
    <property type="entry name" value="Lysozyme-like"/>
    <property type="match status" value="1"/>
</dbReference>
<gene>
    <name evidence="2" type="ORF">KTH64_03700</name>
</gene>
<sequence length="267" mass="29759">MNLAQLQRYASSPNVRKMLDLIAYTEGVQHGYNTIFGNERLSNLSAHPNVRKQFKQTDGKMNVTTAAGRYQFLKPTWDGLSRQYGFKDFSPANQDLAAVALLAQNGSLPYILKGDFQTAISKSGGTWASLPSSQYKQGKRSWNDVNKFLGGNIKMPTQAPQKPSRFLSQDQIAKVLPQLAKGQTAQPSRFLSQEQVAKVLPQLSKQPSQPNRFLSQDRIAEVLPQLGQQPQLQPQPSQQLQQSQQQQPNRFLNADQIAKVLPQLAKG</sequence>
<dbReference type="Gene3D" id="1.10.530.10">
    <property type="match status" value="1"/>
</dbReference>
<feature type="region of interest" description="Disordered" evidence="1">
    <location>
        <begin position="228"/>
        <end position="253"/>
    </location>
</feature>
<dbReference type="RefSeq" id="WP_262578715.1">
    <property type="nucleotide sequence ID" value="NZ_JAHPRE010000010.1"/>
</dbReference>
<dbReference type="AlphaFoldDB" id="A0AAW5R9B6"/>
<dbReference type="Proteomes" id="UP001208534">
    <property type="component" value="Unassembled WGS sequence"/>
</dbReference>
<comment type="caution">
    <text evidence="2">The sequence shown here is derived from an EMBL/GenBank/DDBJ whole genome shotgun (WGS) entry which is preliminary data.</text>
</comment>
<dbReference type="GO" id="GO:0016787">
    <property type="term" value="F:hydrolase activity"/>
    <property type="evidence" value="ECO:0007669"/>
    <property type="project" value="UniProtKB-KW"/>
</dbReference>
<proteinExistence type="predicted"/>
<evidence type="ECO:0000256" key="1">
    <source>
        <dbReference type="SAM" id="MobiDB-lite"/>
    </source>
</evidence>
<keyword evidence="2" id="KW-0378">Hydrolase</keyword>
<protein>
    <submittedName>
        <fullName evidence="2">Glycoside hydrolase family 104 protein</fullName>
    </submittedName>
</protein>
<name>A0AAW5R9B6_ACIJU</name>
<evidence type="ECO:0000313" key="2">
    <source>
        <dbReference type="EMBL" id="MCU4396089.1"/>
    </source>
</evidence>
<evidence type="ECO:0000313" key="3">
    <source>
        <dbReference type="Proteomes" id="UP001208534"/>
    </source>
</evidence>
<feature type="compositionally biased region" description="Low complexity" evidence="1">
    <location>
        <begin position="228"/>
        <end position="248"/>
    </location>
</feature>
<dbReference type="CDD" id="cd00736">
    <property type="entry name" value="lambda_lys-like"/>
    <property type="match status" value="1"/>
</dbReference>
<organism evidence="2 3">
    <name type="scientific">Acinetobacter junii</name>
    <dbReference type="NCBI Taxonomy" id="40215"/>
    <lineage>
        <taxon>Bacteria</taxon>
        <taxon>Pseudomonadati</taxon>
        <taxon>Pseudomonadota</taxon>
        <taxon>Gammaproteobacteria</taxon>
        <taxon>Moraxellales</taxon>
        <taxon>Moraxellaceae</taxon>
        <taxon>Acinetobacter</taxon>
    </lineage>
</organism>
<reference evidence="2" key="1">
    <citation type="submission" date="2021-06" db="EMBL/GenBank/DDBJ databases">
        <title>Propagation of a rapidly emergent carbapenem-resistant Acinetobacter baumannii lineage by various extra-hospital transmission networks.</title>
        <authorList>
            <person name="Calix J."/>
        </authorList>
    </citation>
    <scope>NUCLEOTIDE SEQUENCE</scope>
    <source>
        <strain evidence="2">WU_MDCI_Aw63</strain>
    </source>
</reference>
<dbReference type="InterPro" id="IPR023346">
    <property type="entry name" value="Lysozyme-like_dom_sf"/>
</dbReference>
<accession>A0AAW5R9B6</accession>
<dbReference type="EMBL" id="JAHPRE010000010">
    <property type="protein sequence ID" value="MCU4396089.1"/>
    <property type="molecule type" value="Genomic_DNA"/>
</dbReference>